<sequence>MDWDKLKTFHAAAEAGSLTGAADILLLSQSAVSRQIAALEEDLGVKLFHRHARGLIPTEPGRLLHEVTKEIAAKVALARSVVDDSHDNPSGDLRVTAPTALGAIWLAPRIAKFRDAYPDIRVHLLLDDHEFDIAGLEADCAIRPWESTQNDVIQRKLLTARQHLFASQSYLDREGAPKSVADLDRHHIIRYGPPQMAPIRNLEWAASIGRKPGEPPRPAVMEANTIYAILRAVESGIGIAGLPDYVTRGHDTLVPVLPDTDGPSFDVYFVYPGELRGSSRLSVFREFLLQEAKDWES</sequence>
<dbReference type="InterPro" id="IPR036390">
    <property type="entry name" value="WH_DNA-bd_sf"/>
</dbReference>
<evidence type="ECO:0000313" key="6">
    <source>
        <dbReference type="EMBL" id="MFC2926916.1"/>
    </source>
</evidence>
<dbReference type="PRINTS" id="PR00039">
    <property type="entry name" value="HTHLYSR"/>
</dbReference>
<comment type="caution">
    <text evidence="6">The sequence shown here is derived from an EMBL/GenBank/DDBJ whole genome shotgun (WGS) entry which is preliminary data.</text>
</comment>
<dbReference type="SUPFAM" id="SSF53850">
    <property type="entry name" value="Periplasmic binding protein-like II"/>
    <property type="match status" value="1"/>
</dbReference>
<dbReference type="Pfam" id="PF03466">
    <property type="entry name" value="LysR_substrate"/>
    <property type="match status" value="1"/>
</dbReference>
<dbReference type="Proteomes" id="UP001595379">
    <property type="component" value="Unassembled WGS sequence"/>
</dbReference>
<name>A0ABV6ZZH1_9PROT</name>
<dbReference type="PANTHER" id="PTHR30537">
    <property type="entry name" value="HTH-TYPE TRANSCRIPTIONAL REGULATOR"/>
    <property type="match status" value="1"/>
</dbReference>
<protein>
    <submittedName>
        <fullName evidence="6">LysR family transcriptional regulator</fullName>
    </submittedName>
</protein>
<evidence type="ECO:0000256" key="1">
    <source>
        <dbReference type="ARBA" id="ARBA00009437"/>
    </source>
</evidence>
<proteinExistence type="inferred from homology"/>
<dbReference type="InterPro" id="IPR058163">
    <property type="entry name" value="LysR-type_TF_proteobact-type"/>
</dbReference>
<dbReference type="RefSeq" id="WP_343162904.1">
    <property type="nucleotide sequence ID" value="NZ_JBHRSV010000028.1"/>
</dbReference>
<dbReference type="InterPro" id="IPR000847">
    <property type="entry name" value="LysR_HTH_N"/>
</dbReference>
<dbReference type="CDD" id="cd08422">
    <property type="entry name" value="PBP2_CrgA_like"/>
    <property type="match status" value="1"/>
</dbReference>
<dbReference type="InterPro" id="IPR005119">
    <property type="entry name" value="LysR_subst-bd"/>
</dbReference>
<reference evidence="7" key="1">
    <citation type="journal article" date="2019" name="Int. J. Syst. Evol. Microbiol.">
        <title>The Global Catalogue of Microorganisms (GCM) 10K type strain sequencing project: providing services to taxonomists for standard genome sequencing and annotation.</title>
        <authorList>
            <consortium name="The Broad Institute Genomics Platform"/>
            <consortium name="The Broad Institute Genome Sequencing Center for Infectious Disease"/>
            <person name="Wu L."/>
            <person name="Ma J."/>
        </authorList>
    </citation>
    <scope>NUCLEOTIDE SEQUENCE [LARGE SCALE GENOMIC DNA]</scope>
    <source>
        <strain evidence="7">KCTC 52487</strain>
    </source>
</reference>
<keyword evidence="4" id="KW-0804">Transcription</keyword>
<evidence type="ECO:0000313" key="7">
    <source>
        <dbReference type="Proteomes" id="UP001595379"/>
    </source>
</evidence>
<dbReference type="EMBL" id="JBHRSV010000028">
    <property type="protein sequence ID" value="MFC2926916.1"/>
    <property type="molecule type" value="Genomic_DNA"/>
</dbReference>
<comment type="similarity">
    <text evidence="1">Belongs to the LysR transcriptional regulatory family.</text>
</comment>
<organism evidence="6 7">
    <name type="scientific">Hyphobacterium vulgare</name>
    <dbReference type="NCBI Taxonomy" id="1736751"/>
    <lineage>
        <taxon>Bacteria</taxon>
        <taxon>Pseudomonadati</taxon>
        <taxon>Pseudomonadota</taxon>
        <taxon>Alphaproteobacteria</taxon>
        <taxon>Maricaulales</taxon>
        <taxon>Maricaulaceae</taxon>
        <taxon>Hyphobacterium</taxon>
    </lineage>
</organism>
<evidence type="ECO:0000256" key="2">
    <source>
        <dbReference type="ARBA" id="ARBA00023015"/>
    </source>
</evidence>
<dbReference type="InterPro" id="IPR036388">
    <property type="entry name" value="WH-like_DNA-bd_sf"/>
</dbReference>
<evidence type="ECO:0000256" key="4">
    <source>
        <dbReference type="ARBA" id="ARBA00023163"/>
    </source>
</evidence>
<evidence type="ECO:0000259" key="5">
    <source>
        <dbReference type="PROSITE" id="PS50931"/>
    </source>
</evidence>
<dbReference type="PROSITE" id="PS50931">
    <property type="entry name" value="HTH_LYSR"/>
    <property type="match status" value="1"/>
</dbReference>
<dbReference type="Gene3D" id="3.40.190.290">
    <property type="match status" value="1"/>
</dbReference>
<dbReference type="PANTHER" id="PTHR30537:SF20">
    <property type="entry name" value="TRANSCRIPTIONAL REGULATORY PROTEIN"/>
    <property type="match status" value="1"/>
</dbReference>
<keyword evidence="7" id="KW-1185">Reference proteome</keyword>
<dbReference type="Gene3D" id="1.10.10.10">
    <property type="entry name" value="Winged helix-like DNA-binding domain superfamily/Winged helix DNA-binding domain"/>
    <property type="match status" value="1"/>
</dbReference>
<dbReference type="Pfam" id="PF00126">
    <property type="entry name" value="HTH_1"/>
    <property type="match status" value="1"/>
</dbReference>
<dbReference type="SUPFAM" id="SSF46785">
    <property type="entry name" value="Winged helix' DNA-binding domain"/>
    <property type="match status" value="1"/>
</dbReference>
<feature type="domain" description="HTH lysR-type" evidence="5">
    <location>
        <begin position="1"/>
        <end position="58"/>
    </location>
</feature>
<gene>
    <name evidence="6" type="ORF">ACFOOR_12430</name>
</gene>
<evidence type="ECO:0000256" key="3">
    <source>
        <dbReference type="ARBA" id="ARBA00023125"/>
    </source>
</evidence>
<keyword evidence="2" id="KW-0805">Transcription regulation</keyword>
<accession>A0ABV6ZZH1</accession>
<keyword evidence="3" id="KW-0238">DNA-binding</keyword>